<dbReference type="InterPro" id="IPR022764">
    <property type="entry name" value="Peptidase_S54_rhomboid_dom"/>
</dbReference>
<keyword evidence="4" id="KW-0378">Hydrolase</keyword>
<feature type="transmembrane region" description="Helical" evidence="7">
    <location>
        <begin position="6"/>
        <end position="23"/>
    </location>
</feature>
<dbReference type="GO" id="GO:0016020">
    <property type="term" value="C:membrane"/>
    <property type="evidence" value="ECO:0007669"/>
    <property type="project" value="UniProtKB-SubCell"/>
</dbReference>
<evidence type="ECO:0000256" key="2">
    <source>
        <dbReference type="ARBA" id="ARBA00009045"/>
    </source>
</evidence>
<keyword evidence="6 7" id="KW-0472">Membrane</keyword>
<feature type="transmembrane region" description="Helical" evidence="7">
    <location>
        <begin position="99"/>
        <end position="119"/>
    </location>
</feature>
<dbReference type="Pfam" id="PF01694">
    <property type="entry name" value="Rhomboid"/>
    <property type="match status" value="1"/>
</dbReference>
<keyword evidence="10" id="KW-1185">Reference proteome</keyword>
<dbReference type="Gene3D" id="1.20.1540.10">
    <property type="entry name" value="Rhomboid-like"/>
    <property type="match status" value="1"/>
</dbReference>
<dbReference type="GO" id="GO:0004252">
    <property type="term" value="F:serine-type endopeptidase activity"/>
    <property type="evidence" value="ECO:0007669"/>
    <property type="project" value="InterPro"/>
</dbReference>
<comment type="caution">
    <text evidence="9">The sequence shown here is derived from an EMBL/GenBank/DDBJ whole genome shotgun (WGS) entry which is preliminary data.</text>
</comment>
<sequence>MGDASFVTILVIGFNILFSWKGFNDISFFDKYKFQVGSILNKKEHYRILSSGFLHVDFMHLFFNMYTLYIFAEILINFFASPKAMFFGDYSTINMNVGYGMFLLVYIASVIGGNILSLFMYKNQPYYTAVGASGGVSGILFAAIAAFPELRLGLFFIIPMPAWIFAILYLGYSVYGMKNNIGNIGHAAHLGGAVVGLLATILYYPQLLDYNLLYIAGMTIPLAGLGYLMFKNK</sequence>
<evidence type="ECO:0000313" key="10">
    <source>
        <dbReference type="Proteomes" id="UP000608754"/>
    </source>
</evidence>
<dbReference type="SUPFAM" id="SSF144091">
    <property type="entry name" value="Rhomboid-like"/>
    <property type="match status" value="1"/>
</dbReference>
<evidence type="ECO:0000256" key="4">
    <source>
        <dbReference type="ARBA" id="ARBA00022801"/>
    </source>
</evidence>
<dbReference type="Proteomes" id="UP000608754">
    <property type="component" value="Unassembled WGS sequence"/>
</dbReference>
<feature type="transmembrane region" description="Helical" evidence="7">
    <location>
        <begin position="212"/>
        <end position="230"/>
    </location>
</feature>
<dbReference type="PANTHER" id="PTHR43731">
    <property type="entry name" value="RHOMBOID PROTEASE"/>
    <property type="match status" value="1"/>
</dbReference>
<comment type="subcellular location">
    <subcellularLocation>
        <location evidence="1">Membrane</location>
        <topology evidence="1">Multi-pass membrane protein</topology>
    </subcellularLocation>
</comment>
<feature type="transmembrane region" description="Helical" evidence="7">
    <location>
        <begin position="187"/>
        <end position="206"/>
    </location>
</feature>
<organism evidence="9 10">
    <name type="scientific">Faecalibacter rhinopitheci</name>
    <dbReference type="NCBI Taxonomy" id="2779678"/>
    <lineage>
        <taxon>Bacteria</taxon>
        <taxon>Pseudomonadati</taxon>
        <taxon>Bacteroidota</taxon>
        <taxon>Flavobacteriia</taxon>
        <taxon>Flavobacteriales</taxon>
        <taxon>Weeksellaceae</taxon>
        <taxon>Faecalibacter</taxon>
    </lineage>
</organism>
<evidence type="ECO:0000256" key="1">
    <source>
        <dbReference type="ARBA" id="ARBA00004141"/>
    </source>
</evidence>
<evidence type="ECO:0000256" key="6">
    <source>
        <dbReference type="ARBA" id="ARBA00023136"/>
    </source>
</evidence>
<evidence type="ECO:0000256" key="3">
    <source>
        <dbReference type="ARBA" id="ARBA00022692"/>
    </source>
</evidence>
<reference evidence="9" key="1">
    <citation type="submission" date="2020-10" db="EMBL/GenBank/DDBJ databases">
        <authorList>
            <person name="Lu T."/>
            <person name="Wang Q."/>
            <person name="Han X."/>
        </authorList>
    </citation>
    <scope>NUCLEOTIDE SEQUENCE</scope>
    <source>
        <strain evidence="9">WQ 117</strain>
    </source>
</reference>
<dbReference type="InterPro" id="IPR050925">
    <property type="entry name" value="Rhomboid_protease_S54"/>
</dbReference>
<name>A0A8J7FWG8_9FLAO</name>
<dbReference type="InterPro" id="IPR035952">
    <property type="entry name" value="Rhomboid-like_sf"/>
</dbReference>
<keyword evidence="5 7" id="KW-1133">Transmembrane helix</keyword>
<dbReference type="PANTHER" id="PTHR43731:SF14">
    <property type="entry name" value="PRESENILIN-ASSOCIATED RHOMBOID-LIKE PROTEIN, MITOCHONDRIAL"/>
    <property type="match status" value="1"/>
</dbReference>
<dbReference type="EMBL" id="JADGIK010000006">
    <property type="protein sequence ID" value="MBF0597866.1"/>
    <property type="molecule type" value="Genomic_DNA"/>
</dbReference>
<protein>
    <submittedName>
        <fullName evidence="9">Rhomboid family intramembrane serine protease</fullName>
    </submittedName>
</protein>
<evidence type="ECO:0000259" key="8">
    <source>
        <dbReference type="Pfam" id="PF01694"/>
    </source>
</evidence>
<evidence type="ECO:0000313" key="9">
    <source>
        <dbReference type="EMBL" id="MBF0597866.1"/>
    </source>
</evidence>
<gene>
    <name evidence="9" type="ORF">IM532_10465</name>
</gene>
<feature type="transmembrane region" description="Helical" evidence="7">
    <location>
        <begin position="153"/>
        <end position="175"/>
    </location>
</feature>
<dbReference type="RefSeq" id="WP_194183407.1">
    <property type="nucleotide sequence ID" value="NZ_JADGIK010000006.1"/>
</dbReference>
<dbReference type="AlphaFoldDB" id="A0A8J7FWG8"/>
<comment type="similarity">
    <text evidence="2">Belongs to the peptidase S54 family.</text>
</comment>
<evidence type="ECO:0000256" key="7">
    <source>
        <dbReference type="SAM" id="Phobius"/>
    </source>
</evidence>
<feature type="domain" description="Peptidase S54 rhomboid" evidence="8">
    <location>
        <begin position="43"/>
        <end position="204"/>
    </location>
</feature>
<feature type="transmembrane region" description="Helical" evidence="7">
    <location>
        <begin position="126"/>
        <end position="147"/>
    </location>
</feature>
<feature type="transmembrane region" description="Helical" evidence="7">
    <location>
        <begin position="61"/>
        <end position="79"/>
    </location>
</feature>
<accession>A0A8J7FWG8</accession>
<dbReference type="GO" id="GO:0006508">
    <property type="term" value="P:proteolysis"/>
    <property type="evidence" value="ECO:0007669"/>
    <property type="project" value="UniProtKB-KW"/>
</dbReference>
<keyword evidence="9" id="KW-0645">Protease</keyword>
<evidence type="ECO:0000256" key="5">
    <source>
        <dbReference type="ARBA" id="ARBA00022989"/>
    </source>
</evidence>
<proteinExistence type="inferred from homology"/>
<keyword evidence="3 7" id="KW-0812">Transmembrane</keyword>